<keyword evidence="4 7" id="KW-0812">Transmembrane</keyword>
<dbReference type="OrthoDB" id="4156660at2"/>
<dbReference type="Gene3D" id="3.10.20.90">
    <property type="entry name" value="Phosphatidylinositol 3-kinase Catalytic Subunit, Chain A, domain 1"/>
    <property type="match status" value="1"/>
</dbReference>
<feature type="transmembrane region" description="Helical" evidence="7">
    <location>
        <begin position="409"/>
        <end position="432"/>
    </location>
</feature>
<evidence type="ECO:0000256" key="5">
    <source>
        <dbReference type="ARBA" id="ARBA00022989"/>
    </source>
</evidence>
<dbReference type="PIRSF" id="PIRSF017804">
    <property type="entry name" value="Secretion_EccD1"/>
    <property type="match status" value="1"/>
</dbReference>
<name>A0A1X1ZHJ7_9MYCO</name>
<evidence type="ECO:0000313" key="10">
    <source>
        <dbReference type="Proteomes" id="UP000193529"/>
    </source>
</evidence>
<dbReference type="EMBL" id="LQPJ01000112">
    <property type="protein sequence ID" value="ORW22786.1"/>
    <property type="molecule type" value="Genomic_DNA"/>
</dbReference>
<evidence type="ECO:0000256" key="4">
    <source>
        <dbReference type="ARBA" id="ARBA00022692"/>
    </source>
</evidence>
<keyword evidence="5 7" id="KW-1133">Transmembrane helix</keyword>
<feature type="transmembrane region" description="Helical" evidence="7">
    <location>
        <begin position="169"/>
        <end position="189"/>
    </location>
</feature>
<keyword evidence="3" id="KW-1003">Cell membrane</keyword>
<sequence>MDRVRNVATVPVIRARGSPLPASESGLRRVSVHAGTADVDLALPAEVPVAVLIPSIVDFLDGSGDCEAKRYQLFTPGACALDSSKTLAQNGIRDGDVLVLTHTPTPRLTPRCDDVAEAVASALRAGRAPGPRRRSARLVGAMAAGCLTGIGAVVLIRNEMRANGFGEDGAAAGIAAAAGVIALLGAAVAHRSYRDAMAALALSVTGIAFSAVAGLLTVPGGPGLPNALLAAAAAAATAVLAIRAVGCGVVALTAIACAATLAALAALGGVLTGAPVAAVGSVLTLTSLGLIGWAPRISLLLAGLSPRLTPPLDHEPADDLADKAFRAEGWLTGLVSAASSAAALGAVVTVLAGAPRPSCLAFGGLAGALLLARARSQGQARALVCAIGGTTVVAATFAVAASATDGRGAWITAATASLAAAAIHLGFVAPAVALPPALRRGAEILEWLALAAVVPLAAWASGLYSAVRGLSLT</sequence>
<feature type="transmembrane region" description="Helical" evidence="7">
    <location>
        <begin position="138"/>
        <end position="157"/>
    </location>
</feature>
<dbReference type="InterPro" id="IPR006707">
    <property type="entry name" value="T7SS_EccD"/>
</dbReference>
<feature type="transmembrane region" description="Helical" evidence="7">
    <location>
        <begin position="444"/>
        <end position="467"/>
    </location>
</feature>
<evidence type="ECO:0000256" key="6">
    <source>
        <dbReference type="ARBA" id="ARBA00023136"/>
    </source>
</evidence>
<dbReference type="GO" id="GO:0005886">
    <property type="term" value="C:plasma membrane"/>
    <property type="evidence" value="ECO:0007669"/>
    <property type="project" value="UniProtKB-SubCell"/>
</dbReference>
<evidence type="ECO:0000256" key="2">
    <source>
        <dbReference type="ARBA" id="ARBA00006162"/>
    </source>
</evidence>
<keyword evidence="6 7" id="KW-0472">Membrane</keyword>
<evidence type="ECO:0000256" key="1">
    <source>
        <dbReference type="ARBA" id="ARBA00004651"/>
    </source>
</evidence>
<gene>
    <name evidence="9" type="ORF">AWC19_12815</name>
</gene>
<reference evidence="9 10" key="1">
    <citation type="submission" date="2016-01" db="EMBL/GenBank/DDBJ databases">
        <title>The new phylogeny of the genus Mycobacterium.</title>
        <authorList>
            <person name="Tarcisio F."/>
            <person name="Conor M."/>
            <person name="Antonella G."/>
            <person name="Elisabetta G."/>
            <person name="Giulia F.S."/>
            <person name="Sara T."/>
            <person name="Anna F."/>
            <person name="Clotilde B."/>
            <person name="Roberto B."/>
            <person name="Veronica D.S."/>
            <person name="Fabio R."/>
            <person name="Monica P."/>
            <person name="Olivier J."/>
            <person name="Enrico T."/>
            <person name="Nicola S."/>
        </authorList>
    </citation>
    <scope>NUCLEOTIDE SEQUENCE [LARGE SCALE GENOMIC DNA]</scope>
    <source>
        <strain evidence="9 10">DSM 44572</strain>
    </source>
</reference>
<feature type="transmembrane region" description="Helical" evidence="7">
    <location>
        <begin position="383"/>
        <end position="403"/>
    </location>
</feature>
<dbReference type="Pfam" id="PF08817">
    <property type="entry name" value="YukD"/>
    <property type="match status" value="1"/>
</dbReference>
<proteinExistence type="inferred from homology"/>
<dbReference type="InterPro" id="IPR024962">
    <property type="entry name" value="YukD-like"/>
</dbReference>
<feature type="transmembrane region" description="Helical" evidence="7">
    <location>
        <begin position="330"/>
        <end position="348"/>
    </location>
</feature>
<feature type="transmembrane region" description="Helical" evidence="7">
    <location>
        <begin position="224"/>
        <end position="242"/>
    </location>
</feature>
<keyword evidence="10" id="KW-1185">Reference proteome</keyword>
<evidence type="ECO:0000313" key="9">
    <source>
        <dbReference type="EMBL" id="ORW22786.1"/>
    </source>
</evidence>
<organism evidence="9 10">
    <name type="scientific">Mycobacterium palustre</name>
    <dbReference type="NCBI Taxonomy" id="153971"/>
    <lineage>
        <taxon>Bacteria</taxon>
        <taxon>Bacillati</taxon>
        <taxon>Actinomycetota</taxon>
        <taxon>Actinomycetes</taxon>
        <taxon>Mycobacteriales</taxon>
        <taxon>Mycobacteriaceae</taxon>
        <taxon>Mycobacterium</taxon>
        <taxon>Mycobacterium simiae complex</taxon>
    </lineage>
</organism>
<evidence type="ECO:0000256" key="3">
    <source>
        <dbReference type="ARBA" id="ARBA00022475"/>
    </source>
</evidence>
<feature type="transmembrane region" description="Helical" evidence="7">
    <location>
        <begin position="196"/>
        <end position="218"/>
    </location>
</feature>
<accession>A0A1X1ZHJ7</accession>
<comment type="subcellular location">
    <subcellularLocation>
        <location evidence="1">Cell membrane</location>
        <topology evidence="1">Multi-pass membrane protein</topology>
    </subcellularLocation>
</comment>
<dbReference type="NCBIfam" id="TIGR03920">
    <property type="entry name" value="T7SS_EccD"/>
    <property type="match status" value="1"/>
</dbReference>
<protein>
    <recommendedName>
        <fullName evidence="8">EccD-like transmembrane domain-containing protein</fullName>
    </recommendedName>
</protein>
<comment type="caution">
    <text evidence="9">The sequence shown here is derived from an EMBL/GenBank/DDBJ whole genome shotgun (WGS) entry which is preliminary data.</text>
</comment>
<dbReference type="Pfam" id="PF19053">
    <property type="entry name" value="EccD"/>
    <property type="match status" value="1"/>
</dbReference>
<evidence type="ECO:0000259" key="8">
    <source>
        <dbReference type="Pfam" id="PF19053"/>
    </source>
</evidence>
<dbReference type="AlphaFoldDB" id="A0A1X1ZHJ7"/>
<dbReference type="InterPro" id="IPR044049">
    <property type="entry name" value="EccD_transm"/>
</dbReference>
<feature type="domain" description="EccD-like transmembrane" evidence="8">
    <location>
        <begin position="136"/>
        <end position="470"/>
    </location>
</feature>
<comment type="similarity">
    <text evidence="2">Belongs to the EccD/Snm4 family.</text>
</comment>
<evidence type="ECO:0000256" key="7">
    <source>
        <dbReference type="SAM" id="Phobius"/>
    </source>
</evidence>
<feature type="transmembrane region" description="Helical" evidence="7">
    <location>
        <begin position="249"/>
        <end position="270"/>
    </location>
</feature>
<dbReference type="Proteomes" id="UP000193529">
    <property type="component" value="Unassembled WGS sequence"/>
</dbReference>
<dbReference type="STRING" id="153971.AWC19_12815"/>